<organism evidence="5 6">
    <name type="scientific">Mycobacterium lentiflavum</name>
    <dbReference type="NCBI Taxonomy" id="141349"/>
    <lineage>
        <taxon>Bacteria</taxon>
        <taxon>Bacillati</taxon>
        <taxon>Actinomycetota</taxon>
        <taxon>Actinomycetes</taxon>
        <taxon>Mycobacteriales</taxon>
        <taxon>Mycobacteriaceae</taxon>
        <taxon>Mycobacterium</taxon>
        <taxon>Mycobacterium simiae complex</taxon>
    </lineage>
</organism>
<protein>
    <submittedName>
        <fullName evidence="5">MCE family protein</fullName>
    </submittedName>
</protein>
<dbReference type="NCBIfam" id="TIGR00996">
    <property type="entry name" value="Mtu_fam_mce"/>
    <property type="match status" value="1"/>
</dbReference>
<feature type="domain" description="Mammalian cell entry C-terminal" evidence="4">
    <location>
        <begin position="125"/>
        <end position="343"/>
    </location>
</feature>
<dbReference type="InterPro" id="IPR052336">
    <property type="entry name" value="MlaD_Phospholipid_Transporter"/>
</dbReference>
<proteinExistence type="predicted"/>
<dbReference type="InterPro" id="IPR005693">
    <property type="entry name" value="Mce"/>
</dbReference>
<dbReference type="InterPro" id="IPR024516">
    <property type="entry name" value="Mce_C"/>
</dbReference>
<dbReference type="InterPro" id="IPR003399">
    <property type="entry name" value="Mce/MlaD"/>
</dbReference>
<dbReference type="Pfam" id="PF02470">
    <property type="entry name" value="MlaD"/>
    <property type="match status" value="1"/>
</dbReference>
<evidence type="ECO:0000256" key="2">
    <source>
        <dbReference type="SAM" id="Phobius"/>
    </source>
</evidence>
<dbReference type="Proteomes" id="UP001055171">
    <property type="component" value="Chromosome"/>
</dbReference>
<gene>
    <name evidence="5" type="ORF">MJO58_22560</name>
</gene>
<evidence type="ECO:0000313" key="6">
    <source>
        <dbReference type="Proteomes" id="UP001055171"/>
    </source>
</evidence>
<keyword evidence="6" id="KW-1185">Reference proteome</keyword>
<evidence type="ECO:0000256" key="1">
    <source>
        <dbReference type="SAM" id="MobiDB-lite"/>
    </source>
</evidence>
<dbReference type="PANTHER" id="PTHR33371:SF19">
    <property type="entry name" value="MCE-FAMILY PROTEIN MCE4A"/>
    <property type="match status" value="1"/>
</dbReference>
<dbReference type="EMBL" id="CP092423">
    <property type="protein sequence ID" value="ULP41599.1"/>
    <property type="molecule type" value="Genomic_DNA"/>
</dbReference>
<sequence length="460" mass="48582">MVTKARNRRFHPAWWTLVLVVAVVGFMWLCSVLFAGALTPYVPVTLTSQRAGLVMESGAKVKFRGVEVGRVAGIEGGQEPVRLKLQLFPDQVKYIPANTQARIRATTIFGAKYVDLIYSDHPTVQHVSAGAVLEALNVTTEVNTIFQNLVNVLHQIDPSKLNAVLTAVADAVRGHGIRIGQATTAANHVLREINPRMQTLAQDWRAIAAVSDSYSAAAHNILATLDAASTPSATLTAQQADLNTLLLNVLGFSQTGTDLLGPNKDNLEAGINTLRPTTDLLMKYQPEYTCLLQGAKWWLDNGGNQAVGGADGRSIVLDDAFLLGDDPYRYPDNLPVVAAKGGPGGKPGCGSLPDASKNYPVRALVTDTGWGTGVDIRPNPGIGFPGWIDYLPVTRAAPGPPSIRNLGPPAPGPMPYPGSPPYGAALYAPDGAPLYPSAPGAPPPLPNDPAPPDLPSTPSS</sequence>
<feature type="region of interest" description="Disordered" evidence="1">
    <location>
        <begin position="401"/>
        <end position="460"/>
    </location>
</feature>
<evidence type="ECO:0000259" key="4">
    <source>
        <dbReference type="Pfam" id="PF11887"/>
    </source>
</evidence>
<feature type="transmembrane region" description="Helical" evidence="2">
    <location>
        <begin position="12"/>
        <end position="38"/>
    </location>
</feature>
<accession>A0ABY3UWI9</accession>
<dbReference type="RefSeq" id="WP_239721045.1">
    <property type="nucleotide sequence ID" value="NZ_CP092423.2"/>
</dbReference>
<evidence type="ECO:0000313" key="5">
    <source>
        <dbReference type="EMBL" id="ULP41599.1"/>
    </source>
</evidence>
<reference evidence="5" key="1">
    <citation type="submission" date="2022-08" db="EMBL/GenBank/DDBJ databases">
        <title>Complete genome sequence of 14 non-tuberculosis mycobacteria type-strains.</title>
        <authorList>
            <person name="Igarashi Y."/>
            <person name="Osugi A."/>
            <person name="Mitarai S."/>
        </authorList>
    </citation>
    <scope>NUCLEOTIDE SEQUENCE</scope>
    <source>
        <strain evidence="5">ATCC 51985</strain>
    </source>
</reference>
<feature type="domain" description="Mce/MlaD" evidence="3">
    <location>
        <begin position="41"/>
        <end position="117"/>
    </location>
</feature>
<feature type="compositionally biased region" description="Low complexity" evidence="1">
    <location>
        <begin position="421"/>
        <end position="438"/>
    </location>
</feature>
<keyword evidence="2" id="KW-0472">Membrane</keyword>
<evidence type="ECO:0000259" key="3">
    <source>
        <dbReference type="Pfam" id="PF02470"/>
    </source>
</evidence>
<dbReference type="Pfam" id="PF11887">
    <property type="entry name" value="Mce4_CUP1"/>
    <property type="match status" value="1"/>
</dbReference>
<keyword evidence="2" id="KW-1133">Transmembrane helix</keyword>
<feature type="compositionally biased region" description="Pro residues" evidence="1">
    <location>
        <begin position="408"/>
        <end position="420"/>
    </location>
</feature>
<dbReference type="PANTHER" id="PTHR33371">
    <property type="entry name" value="INTERMEMBRANE PHOSPHOLIPID TRANSPORT SYSTEM BINDING PROTEIN MLAD-RELATED"/>
    <property type="match status" value="1"/>
</dbReference>
<name>A0ABY3UWI9_MYCLN</name>
<feature type="compositionally biased region" description="Pro residues" evidence="1">
    <location>
        <begin position="439"/>
        <end position="460"/>
    </location>
</feature>
<keyword evidence="2" id="KW-0812">Transmembrane</keyword>